<evidence type="ECO:0000256" key="7">
    <source>
        <dbReference type="ARBA" id="ARBA00032643"/>
    </source>
</evidence>
<evidence type="ECO:0000256" key="5">
    <source>
        <dbReference type="ARBA" id="ARBA00022554"/>
    </source>
</evidence>
<dbReference type="GO" id="GO:0019762">
    <property type="term" value="P:glucosinolate catabolic process"/>
    <property type="evidence" value="ECO:0007669"/>
    <property type="project" value="TreeGrafter"/>
</dbReference>
<protein>
    <recommendedName>
        <fullName evidence="4">thioglucosidase</fullName>
        <ecNumber evidence="4">3.2.1.147</ecNumber>
    </recommendedName>
    <alternativeName>
        <fullName evidence="7">Sinigrinase</fullName>
    </alternativeName>
    <alternativeName>
        <fullName evidence="8">Thioglucosidase</fullName>
    </alternativeName>
</protein>
<keyword evidence="6" id="KW-0378">Hydrolase</keyword>
<evidence type="ECO:0000256" key="8">
    <source>
        <dbReference type="ARBA" id="ARBA00032797"/>
    </source>
</evidence>
<comment type="subcellular location">
    <subcellularLocation>
        <location evidence="2">Vacuole</location>
    </subcellularLocation>
</comment>
<keyword evidence="5" id="KW-0926">Vacuole</keyword>
<evidence type="ECO:0000313" key="11">
    <source>
        <dbReference type="EMBL" id="KAF2567114.1"/>
    </source>
</evidence>
<dbReference type="PANTHER" id="PTHR10353">
    <property type="entry name" value="GLYCOSYL HYDROLASE"/>
    <property type="match status" value="1"/>
</dbReference>
<dbReference type="EMBL" id="QGKW02001911">
    <property type="protein sequence ID" value="KAF2567114.1"/>
    <property type="molecule type" value="Genomic_DNA"/>
</dbReference>
<comment type="catalytic activity">
    <reaction evidence="9">
        <text>a thioglucoside + H2O = a sugar + a thiol.</text>
        <dbReference type="EC" id="3.2.1.147"/>
    </reaction>
</comment>
<evidence type="ECO:0000256" key="2">
    <source>
        <dbReference type="ARBA" id="ARBA00004116"/>
    </source>
</evidence>
<dbReference type="GO" id="GO:0009651">
    <property type="term" value="P:response to salt stress"/>
    <property type="evidence" value="ECO:0007669"/>
    <property type="project" value="TreeGrafter"/>
</dbReference>
<name>A0A8S9IBP9_BRACR</name>
<organism evidence="11 12">
    <name type="scientific">Brassica cretica</name>
    <name type="common">Mustard</name>
    <dbReference type="NCBI Taxonomy" id="69181"/>
    <lineage>
        <taxon>Eukaryota</taxon>
        <taxon>Viridiplantae</taxon>
        <taxon>Streptophyta</taxon>
        <taxon>Embryophyta</taxon>
        <taxon>Tracheophyta</taxon>
        <taxon>Spermatophyta</taxon>
        <taxon>Magnoliopsida</taxon>
        <taxon>eudicotyledons</taxon>
        <taxon>Gunneridae</taxon>
        <taxon>Pentapetalae</taxon>
        <taxon>rosids</taxon>
        <taxon>malvids</taxon>
        <taxon>Brassicales</taxon>
        <taxon>Brassicaceae</taxon>
        <taxon>Brassiceae</taxon>
        <taxon>Brassica</taxon>
    </lineage>
</organism>
<dbReference type="FunFam" id="3.20.20.80:FF:000022">
    <property type="entry name" value="Beta-glucosidase 11"/>
    <property type="match status" value="1"/>
</dbReference>
<dbReference type="GO" id="GO:0008422">
    <property type="term" value="F:beta-glucosidase activity"/>
    <property type="evidence" value="ECO:0007669"/>
    <property type="project" value="TreeGrafter"/>
</dbReference>
<dbReference type="Pfam" id="PF00232">
    <property type="entry name" value="Glyco_hydro_1"/>
    <property type="match status" value="3"/>
</dbReference>
<sequence length="538" mass="61496">MTLYEGATSEGGKSPSIWDYFSHTFPERTNMQNGDVAVDFYHRYKDDIKLMKELDMDAFRFSISWARLIPSGKVKDGVNKEGVKFYNALIDELIANGIQPSMSLYHWDHPQTLEDEYGGFLSPQIIEDFRDFSRVCFEEFGDRVKMWTTINEPYIITVAGYDTGNKAVGRCSKWVNSQCKAGDSATEPYIASHHLLLAHAAAVQEFRKCNKTSQDGQIGIVLSPLWFEPYDSTSLEDNEAVKRALVIELDWHLDPVIHGDYPEILKKQLGNRLPSFTAEQSKMLKNSSDFIGVNYYTGRYIAHLPYVDPARPRFKTDQQLEWRVTNHSNHQIGPEEDRGILHSVPEGLRKVLNYIKDKYSNPTVYIKENERTNMQNGDVAVDFYHRYKDDIKLMKELNMDAFRFSISWARLTVSGKVKDGVNKEGVQFYNALIDELIANGINLRCPSIIGIILKFSRMKFGDRVKMWTTINEPYIITVAGYDTGNKAVGRCSKWVNSQCQAGDSATEPYIASHHLLLAHAAAVHEFRRCNKVHINKLL</sequence>
<evidence type="ECO:0000256" key="4">
    <source>
        <dbReference type="ARBA" id="ARBA00012250"/>
    </source>
</evidence>
<evidence type="ECO:0000256" key="1">
    <source>
        <dbReference type="ARBA" id="ARBA00003014"/>
    </source>
</evidence>
<evidence type="ECO:0000256" key="6">
    <source>
        <dbReference type="ARBA" id="ARBA00022801"/>
    </source>
</evidence>
<dbReference type="AlphaFoldDB" id="A0A8S9IBP9"/>
<comment type="caution">
    <text evidence="11">The sequence shown here is derived from an EMBL/GenBank/DDBJ whole genome shotgun (WGS) entry which is preliminary data.</text>
</comment>
<proteinExistence type="inferred from homology"/>
<evidence type="ECO:0000256" key="10">
    <source>
        <dbReference type="RuleBase" id="RU003690"/>
    </source>
</evidence>
<dbReference type="GO" id="GO:0005773">
    <property type="term" value="C:vacuole"/>
    <property type="evidence" value="ECO:0007669"/>
    <property type="project" value="UniProtKB-SubCell"/>
</dbReference>
<comment type="function">
    <text evidence="1">Degradation of glucosinolates (glucose residue linked by a thioglucoside bound to an amino acid derivative) to glucose, sulfate and any of the products: thiocyanates, isothiocyanates, nitriles, epithionitriles or oxazolidine-2-thiones.</text>
</comment>
<dbReference type="GO" id="GO:0005975">
    <property type="term" value="P:carbohydrate metabolic process"/>
    <property type="evidence" value="ECO:0007669"/>
    <property type="project" value="InterPro"/>
</dbReference>
<dbReference type="SUPFAM" id="SSF51445">
    <property type="entry name" value="(Trans)glycosidases"/>
    <property type="match status" value="2"/>
</dbReference>
<dbReference type="InterPro" id="IPR017853">
    <property type="entry name" value="GH"/>
</dbReference>
<dbReference type="InterPro" id="IPR001360">
    <property type="entry name" value="Glyco_hydro_1"/>
</dbReference>
<evidence type="ECO:0000256" key="3">
    <source>
        <dbReference type="ARBA" id="ARBA00010838"/>
    </source>
</evidence>
<evidence type="ECO:0000256" key="9">
    <source>
        <dbReference type="ARBA" id="ARBA00034026"/>
    </source>
</evidence>
<dbReference type="GO" id="GO:0019137">
    <property type="term" value="F:thioglucosidase activity"/>
    <property type="evidence" value="ECO:0007669"/>
    <property type="project" value="UniProtKB-EC"/>
</dbReference>
<dbReference type="EC" id="3.2.1.147" evidence="4"/>
<evidence type="ECO:0000313" key="12">
    <source>
        <dbReference type="Proteomes" id="UP000712281"/>
    </source>
</evidence>
<reference evidence="11" key="1">
    <citation type="submission" date="2019-12" db="EMBL/GenBank/DDBJ databases">
        <title>Genome sequencing and annotation of Brassica cretica.</title>
        <authorList>
            <person name="Studholme D.J."/>
            <person name="Sarris P.F."/>
        </authorList>
    </citation>
    <scope>NUCLEOTIDE SEQUENCE</scope>
    <source>
        <strain evidence="11">PFS-001/15</strain>
        <tissue evidence="11">Leaf</tissue>
    </source>
</reference>
<comment type="similarity">
    <text evidence="3 10">Belongs to the glycosyl hydrolase 1 family.</text>
</comment>
<accession>A0A8S9IBP9</accession>
<dbReference type="Gene3D" id="3.20.20.80">
    <property type="entry name" value="Glycosidases"/>
    <property type="match status" value="3"/>
</dbReference>
<dbReference type="Proteomes" id="UP000712281">
    <property type="component" value="Unassembled WGS sequence"/>
</dbReference>
<dbReference type="PANTHER" id="PTHR10353:SF253">
    <property type="entry name" value="BETA-GLUCOSIDASE 28"/>
    <property type="match status" value="1"/>
</dbReference>
<gene>
    <name evidence="11" type="ORF">F2Q68_00028402</name>
</gene>